<dbReference type="EMBL" id="KN848899">
    <property type="protein sequence ID" value="KIR59775.1"/>
    <property type="molecule type" value="Genomic_DNA"/>
</dbReference>
<organism evidence="15 16">
    <name type="scientific">Cryptococcus bacillisporus CA1873</name>
    <dbReference type="NCBI Taxonomy" id="1296111"/>
    <lineage>
        <taxon>Eukaryota</taxon>
        <taxon>Fungi</taxon>
        <taxon>Dikarya</taxon>
        <taxon>Basidiomycota</taxon>
        <taxon>Agaricomycotina</taxon>
        <taxon>Tremellomycetes</taxon>
        <taxon>Tremellales</taxon>
        <taxon>Cryptococcaceae</taxon>
        <taxon>Cryptococcus</taxon>
        <taxon>Cryptococcus gattii species complex</taxon>
    </lineage>
</organism>
<dbReference type="InterPro" id="IPR014013">
    <property type="entry name" value="Helic_SF1/SF2_ATP-bd_DinG/Rad3"/>
</dbReference>
<evidence type="ECO:0000256" key="2">
    <source>
        <dbReference type="ARBA" id="ARBA00016387"/>
    </source>
</evidence>
<keyword evidence="13" id="KW-1133">Transmembrane helix</keyword>
<keyword evidence="7" id="KW-0131">Cell cycle</keyword>
<gene>
    <name evidence="15" type="ORF">I314_04208</name>
</gene>
<dbReference type="PANTHER" id="PTHR11472:SF41">
    <property type="entry name" value="ATP-DEPENDENT DNA HELICASE DDX11-RELATED"/>
    <property type="match status" value="1"/>
</dbReference>
<evidence type="ECO:0000256" key="8">
    <source>
        <dbReference type="ARBA" id="ARBA00029709"/>
    </source>
</evidence>
<protein>
    <recommendedName>
        <fullName evidence="3">ATP-dependent DNA helicase CHL1</fullName>
    </recommendedName>
    <alternativeName>
        <fullName evidence="2">ATP-dependent DNA helicase chl1</fullName>
    </alternativeName>
    <alternativeName>
        <fullName evidence="8">Chromosome loss protein 1</fullName>
    </alternativeName>
    <alternativeName>
        <fullName evidence="9 10">DNA 5'-3' helicase CHL1</fullName>
    </alternativeName>
</protein>
<dbReference type="PANTHER" id="PTHR11472">
    <property type="entry name" value="DNA REPAIR DEAD HELICASE RAD3/XP-D SUBFAMILY MEMBER"/>
    <property type="match status" value="1"/>
</dbReference>
<evidence type="ECO:0000256" key="7">
    <source>
        <dbReference type="ARBA" id="ARBA00023306"/>
    </source>
</evidence>
<evidence type="ECO:0000256" key="3">
    <source>
        <dbReference type="ARBA" id="ARBA00017386"/>
    </source>
</evidence>
<keyword evidence="16" id="KW-1185">Reference proteome</keyword>
<reference evidence="15 16" key="1">
    <citation type="submission" date="2015-01" db="EMBL/GenBank/DDBJ databases">
        <title>The Genome Sequence of Cryptococcus gattii CA1873.</title>
        <authorList>
            <consortium name="The Broad Institute Genomics Platform"/>
            <person name="Cuomo C."/>
            <person name="Litvintseva A."/>
            <person name="Chen Y."/>
            <person name="Heitman J."/>
            <person name="Sun S."/>
            <person name="Springer D."/>
            <person name="Dromer F."/>
            <person name="Young S."/>
            <person name="Zeng Q."/>
            <person name="Gargeya S."/>
            <person name="Abouelleil A."/>
            <person name="Alvarado L."/>
            <person name="Chapman S.B."/>
            <person name="Gainer-Dewar J."/>
            <person name="Goldberg J."/>
            <person name="Griggs A."/>
            <person name="Gujja S."/>
            <person name="Hansen M."/>
            <person name="Howarth C."/>
            <person name="Imamovic A."/>
            <person name="Larimer J."/>
            <person name="Murphy C."/>
            <person name="Naylor J."/>
            <person name="Pearson M."/>
            <person name="Priest M."/>
            <person name="Roberts A."/>
            <person name="Saif S."/>
            <person name="Shea T."/>
            <person name="Sykes S."/>
            <person name="Wortman J."/>
            <person name="Nusbaum C."/>
            <person name="Birren B."/>
        </authorList>
    </citation>
    <scope>NUCLEOTIDE SEQUENCE [LARGE SCALE GENOMIC DNA]</scope>
    <source>
        <strain evidence="15 16">CA1873</strain>
    </source>
</reference>
<dbReference type="NCBIfam" id="TIGR00604">
    <property type="entry name" value="rad3"/>
    <property type="match status" value="1"/>
</dbReference>
<keyword evidence="4" id="KW-0547">Nucleotide-binding</keyword>
<evidence type="ECO:0000256" key="12">
    <source>
        <dbReference type="SAM" id="Coils"/>
    </source>
</evidence>
<keyword evidence="12" id="KW-0175">Coiled coil</keyword>
<evidence type="ECO:0000313" key="16">
    <source>
        <dbReference type="Proteomes" id="UP000053800"/>
    </source>
</evidence>
<keyword evidence="5" id="KW-0378">Hydrolase</keyword>
<dbReference type="InterPro" id="IPR006554">
    <property type="entry name" value="Helicase-like_DEXD_c2"/>
</dbReference>
<dbReference type="InterPro" id="IPR013020">
    <property type="entry name" value="Rad3/Chl1-like"/>
</dbReference>
<evidence type="ECO:0000259" key="14">
    <source>
        <dbReference type="PROSITE" id="PS51193"/>
    </source>
</evidence>
<dbReference type="Pfam" id="PF06733">
    <property type="entry name" value="DEAD_2"/>
    <property type="match status" value="1"/>
</dbReference>
<proteinExistence type="predicted"/>
<evidence type="ECO:0000256" key="9">
    <source>
        <dbReference type="ARBA" id="ARBA00044998"/>
    </source>
</evidence>
<evidence type="ECO:0000256" key="6">
    <source>
        <dbReference type="ARBA" id="ARBA00022840"/>
    </source>
</evidence>
<evidence type="ECO:0000256" key="11">
    <source>
        <dbReference type="ARBA" id="ARBA00045702"/>
    </source>
</evidence>
<evidence type="ECO:0000256" key="5">
    <source>
        <dbReference type="ARBA" id="ARBA00022801"/>
    </source>
</evidence>
<dbReference type="Proteomes" id="UP000053800">
    <property type="component" value="Unassembled WGS sequence"/>
</dbReference>
<dbReference type="Gene3D" id="3.40.50.300">
    <property type="entry name" value="P-loop containing nucleotide triphosphate hydrolases"/>
    <property type="match status" value="3"/>
</dbReference>
<comment type="function">
    <text evidence="11">ATP-dependent DNA helicase important for chromosome transmission and normal cell cycle progression in G(2)/M. May have a role in changing DNA topology to allow the loading of proteins involved in maintaining sister chromatid cohesion in the vicinity of the centromeres. Has a specific role in chromosome segregation during meiosis II.</text>
</comment>
<dbReference type="PROSITE" id="PS51193">
    <property type="entry name" value="HELICASE_ATP_BIND_2"/>
    <property type="match status" value="1"/>
</dbReference>
<evidence type="ECO:0000313" key="15">
    <source>
        <dbReference type="EMBL" id="KIR59775.1"/>
    </source>
</evidence>
<sequence>MTNQLAESATPSLSTPETFPFPYPKPYDIQLDLMRVVFRAIEDGKIAIVESPTGTGKSLSLLTSTLTWLSQHQARIDTAAEASLRAQLAADDPDDPPWVIAHAVKARMNELKVVQQEREERLEKARRKEMRMRREGGLGAFKHGPGGGKRIRIGDEEVGKGKTGEIKEDDFLPEDEEKYNEDGPYLSREVYYTSRTHTQLRQLTSELLKTSFANYDPMPESPSAEAPSHGVSLVPLGSRKQLCINEKVRALARKGDDERMNEACLDMQKPAKTDEIMMLDARDMILASVKDIEDIVAVGKKSCVCPYYATRKAVKQSQIVTLPYNLLLQKNAREALGINLKNQVVVIDEAHNLIDTILSIYSTTLTSVNLANAVSQLQQYLQRFKSRLKSKHSLCIQQVLSLLQGLIRVCDKFIQGAKSEAKEDKSVGMPKTEVIDANTLMGRIGGGSDQVNPVELVAYLKESKLARKISGFSEHVAEQASLKNAKIPRSATARHASITAFHIVESFLLSLVDAKDDGRILLSIDDLNKSEPVVVIKYILLNPSERFKEVIEDARSVVLAGGTMEPITDFSQQLFPSIPKDRLSTLSCSHVIPKENLLTQVVSVGPRKSEFEFKFGNRNDEALLTDLGAVLQAIIGVVPDGVVVFLPSYAFLDKVKAFWMKSGLLQRLGERKQ</sequence>
<evidence type="ECO:0000256" key="10">
    <source>
        <dbReference type="ARBA" id="ARBA00045008"/>
    </source>
</evidence>
<comment type="cofactor">
    <cofactor evidence="1">
        <name>[4Fe-4S] cluster</name>
        <dbReference type="ChEBI" id="CHEBI:49883"/>
    </cofactor>
</comment>
<dbReference type="SUPFAM" id="SSF52540">
    <property type="entry name" value="P-loop containing nucleoside triphosphate hydrolases"/>
    <property type="match status" value="1"/>
</dbReference>
<dbReference type="InterPro" id="IPR027417">
    <property type="entry name" value="P-loop_NTPase"/>
</dbReference>
<dbReference type="InterPro" id="IPR045028">
    <property type="entry name" value="DinG/Rad3-like"/>
</dbReference>
<keyword evidence="6" id="KW-0067">ATP-binding</keyword>
<evidence type="ECO:0000256" key="13">
    <source>
        <dbReference type="SAM" id="Phobius"/>
    </source>
</evidence>
<accession>A0ABR5B889</accession>
<keyword evidence="13" id="KW-0812">Transmembrane</keyword>
<dbReference type="InterPro" id="IPR010614">
    <property type="entry name" value="RAD3-like_helicase_DEAD"/>
</dbReference>
<feature type="transmembrane region" description="Helical" evidence="13">
    <location>
        <begin position="629"/>
        <end position="652"/>
    </location>
</feature>
<evidence type="ECO:0000256" key="1">
    <source>
        <dbReference type="ARBA" id="ARBA00001966"/>
    </source>
</evidence>
<evidence type="ECO:0000256" key="4">
    <source>
        <dbReference type="ARBA" id="ARBA00022741"/>
    </source>
</evidence>
<dbReference type="SMART" id="SM00488">
    <property type="entry name" value="DEXDc2"/>
    <property type="match status" value="1"/>
</dbReference>
<keyword evidence="13" id="KW-0472">Membrane</keyword>
<feature type="domain" description="Helicase ATP-binding" evidence="14">
    <location>
        <begin position="16"/>
        <end position="400"/>
    </location>
</feature>
<name>A0ABR5B889_CRYGA</name>
<feature type="coiled-coil region" evidence="12">
    <location>
        <begin position="108"/>
        <end position="135"/>
    </location>
</feature>